<dbReference type="InterPro" id="IPR009003">
    <property type="entry name" value="Peptidase_S1_PA"/>
</dbReference>
<feature type="domain" description="Peptidase S1" evidence="1">
    <location>
        <begin position="40"/>
        <end position="200"/>
    </location>
</feature>
<dbReference type="PANTHER" id="PTHR24260:SF132">
    <property type="entry name" value="PEPTIDASE S1 DOMAIN-CONTAINING PROTEIN"/>
    <property type="match status" value="1"/>
</dbReference>
<dbReference type="Proteomes" id="UP000814243">
    <property type="component" value="Unassembled WGS sequence"/>
</dbReference>
<proteinExistence type="predicted"/>
<dbReference type="InterPro" id="IPR043504">
    <property type="entry name" value="Peptidase_S1_PA_chymotrypsin"/>
</dbReference>
<dbReference type="Gene3D" id="2.40.10.10">
    <property type="entry name" value="Trypsin-like serine proteases"/>
    <property type="match status" value="1"/>
</dbReference>
<dbReference type="GO" id="GO:0004252">
    <property type="term" value="F:serine-type endopeptidase activity"/>
    <property type="evidence" value="ECO:0007669"/>
    <property type="project" value="InterPro"/>
</dbReference>
<reference evidence="2" key="1">
    <citation type="journal article" date="2021" name="G3 (Bethesda)">
        <title>Genome and transcriptome analysis of the beet armyworm Spodoptera exigua reveals targets for pest control. .</title>
        <authorList>
            <person name="Simon S."/>
            <person name="Breeschoten T."/>
            <person name="Jansen H.J."/>
            <person name="Dirks R.P."/>
            <person name="Schranz M.E."/>
            <person name="Ros V.I.D."/>
        </authorList>
    </citation>
    <scope>NUCLEOTIDE SEQUENCE</scope>
    <source>
        <strain evidence="2">TB_SE_WUR_2020</strain>
    </source>
</reference>
<dbReference type="AlphaFoldDB" id="A0A922MJV5"/>
<dbReference type="InterPro" id="IPR051333">
    <property type="entry name" value="CLIP_Serine_Protease"/>
</dbReference>
<organism evidence="2 3">
    <name type="scientific">Spodoptera exigua</name>
    <name type="common">Beet armyworm</name>
    <name type="synonym">Noctua fulgens</name>
    <dbReference type="NCBI Taxonomy" id="7107"/>
    <lineage>
        <taxon>Eukaryota</taxon>
        <taxon>Metazoa</taxon>
        <taxon>Ecdysozoa</taxon>
        <taxon>Arthropoda</taxon>
        <taxon>Hexapoda</taxon>
        <taxon>Insecta</taxon>
        <taxon>Pterygota</taxon>
        <taxon>Neoptera</taxon>
        <taxon>Endopterygota</taxon>
        <taxon>Lepidoptera</taxon>
        <taxon>Glossata</taxon>
        <taxon>Ditrysia</taxon>
        <taxon>Noctuoidea</taxon>
        <taxon>Noctuidae</taxon>
        <taxon>Amphipyrinae</taxon>
        <taxon>Spodoptera</taxon>
    </lineage>
</organism>
<sequence length="361" mass="41267">MRGNIVFGDYERDEEDCGLTLQQIKIGIRCPRAYIEIPPQDITPHPEYTRFGVGNSLALIKLIRPLKSHYMIPICLPTVHERMKKKRQKTVFLIDYISTVPRDFDSERLAKKSLRLYTHRECKQHRMKARLGSEGVTHVLCSSGCGVRPGATIISHSSDGPFELIGLAAGGAPCHRRSMRRRLNNEPPLYIDVFPYNNWIMNVITAHHLPKPYPNNFMLADAGPGIGINKSYLRKRRKQKSGWRARTFMTGNFCYLNTKFQKLASYFYSEKFEVNADPPAKLNVILKISAGIECTIVCARLTMPNRLTKPTIDGVGGYNITVTFNTEWFPYSFFFSLALHGRNSTQSDIQSWLSERKPGFW</sequence>
<dbReference type="GO" id="GO:0006508">
    <property type="term" value="P:proteolysis"/>
    <property type="evidence" value="ECO:0007669"/>
    <property type="project" value="InterPro"/>
</dbReference>
<accession>A0A922MJV5</accession>
<name>A0A922MJV5_SPOEX</name>
<comment type="caution">
    <text evidence="2">The sequence shown here is derived from an EMBL/GenBank/DDBJ whole genome shotgun (WGS) entry which is preliminary data.</text>
</comment>
<evidence type="ECO:0000313" key="2">
    <source>
        <dbReference type="EMBL" id="KAH9637695.1"/>
    </source>
</evidence>
<protein>
    <recommendedName>
        <fullName evidence="1">Peptidase S1 domain-containing protein</fullName>
    </recommendedName>
</protein>
<dbReference type="Pfam" id="PF00089">
    <property type="entry name" value="Trypsin"/>
    <property type="match status" value="1"/>
</dbReference>
<dbReference type="EMBL" id="JACEFF010000438">
    <property type="protein sequence ID" value="KAH9637695.1"/>
    <property type="molecule type" value="Genomic_DNA"/>
</dbReference>
<evidence type="ECO:0000313" key="3">
    <source>
        <dbReference type="Proteomes" id="UP000814243"/>
    </source>
</evidence>
<dbReference type="InterPro" id="IPR001254">
    <property type="entry name" value="Trypsin_dom"/>
</dbReference>
<evidence type="ECO:0000259" key="1">
    <source>
        <dbReference type="Pfam" id="PF00089"/>
    </source>
</evidence>
<dbReference type="SUPFAM" id="SSF50494">
    <property type="entry name" value="Trypsin-like serine proteases"/>
    <property type="match status" value="1"/>
</dbReference>
<gene>
    <name evidence="2" type="ORF">HF086_009363</name>
</gene>
<dbReference type="PANTHER" id="PTHR24260">
    <property type="match status" value="1"/>
</dbReference>